<accession>A0A090ZXY5</accession>
<keyword evidence="4 10" id="KW-1133">Transmembrane helix</keyword>
<protein>
    <recommendedName>
        <fullName evidence="10">Fluoride-specific ion channel FluC</fullName>
    </recommendedName>
</protein>
<evidence type="ECO:0000256" key="7">
    <source>
        <dbReference type="ARBA" id="ARBA00035120"/>
    </source>
</evidence>
<keyword evidence="5 10" id="KW-0472">Membrane</keyword>
<keyword evidence="10" id="KW-0479">Metal-binding</keyword>
<dbReference type="Pfam" id="PF02537">
    <property type="entry name" value="CRCB"/>
    <property type="match status" value="1"/>
</dbReference>
<evidence type="ECO:0000256" key="5">
    <source>
        <dbReference type="ARBA" id="ARBA00023136"/>
    </source>
</evidence>
<dbReference type="GeneID" id="77006894"/>
<keyword evidence="2 10" id="KW-1003">Cell membrane</keyword>
<organism evidence="11 12">
    <name type="scientific">Paenibacillus macerans</name>
    <name type="common">Bacillus macerans</name>
    <dbReference type="NCBI Taxonomy" id="44252"/>
    <lineage>
        <taxon>Bacteria</taxon>
        <taxon>Bacillati</taxon>
        <taxon>Bacillota</taxon>
        <taxon>Bacilli</taxon>
        <taxon>Bacillales</taxon>
        <taxon>Paenibacillaceae</taxon>
        <taxon>Paenibacillus</taxon>
    </lineage>
</organism>
<dbReference type="InterPro" id="IPR003691">
    <property type="entry name" value="FluC"/>
</dbReference>
<dbReference type="AlphaFoldDB" id="A0A090ZXY5"/>
<evidence type="ECO:0000256" key="9">
    <source>
        <dbReference type="ARBA" id="ARBA00049940"/>
    </source>
</evidence>
<dbReference type="GO" id="GO:0140114">
    <property type="term" value="P:cellular detoxification of fluoride"/>
    <property type="evidence" value="ECO:0007669"/>
    <property type="project" value="UniProtKB-UniRule"/>
</dbReference>
<dbReference type="PANTHER" id="PTHR28259">
    <property type="entry name" value="FLUORIDE EXPORT PROTEIN 1-RELATED"/>
    <property type="match status" value="1"/>
</dbReference>
<evidence type="ECO:0000256" key="8">
    <source>
        <dbReference type="ARBA" id="ARBA00035585"/>
    </source>
</evidence>
<dbReference type="HOGENOM" id="CLU_114342_1_2_9"/>
<reference evidence="11 12" key="1">
    <citation type="submission" date="2014-04" db="EMBL/GenBank/DDBJ databases">
        <authorList>
            <person name="Bishop-Lilly K.A."/>
            <person name="Broomall S.M."/>
            <person name="Chain P.S."/>
            <person name="Chertkov O."/>
            <person name="Coyne S.R."/>
            <person name="Daligault H.E."/>
            <person name="Davenport K.W."/>
            <person name="Erkkila T."/>
            <person name="Frey K.G."/>
            <person name="Gibbons H.S."/>
            <person name="Gu W."/>
            <person name="Jaissle J."/>
            <person name="Johnson S.L."/>
            <person name="Koroleva G.I."/>
            <person name="Ladner J.T."/>
            <person name="Lo C.-C."/>
            <person name="Minogue T.D."/>
            <person name="Munk C."/>
            <person name="Palacios G.F."/>
            <person name="Redden C.L."/>
            <person name="Rosenzweig C.N."/>
            <person name="Scholz M.B."/>
            <person name="Teshima H."/>
            <person name="Xu Y."/>
        </authorList>
    </citation>
    <scope>NUCLEOTIDE SEQUENCE [LARGE SCALE GENOMIC DNA]</scope>
    <source>
        <strain evidence="11 12">8244</strain>
    </source>
</reference>
<sequence length="129" mass="13408">MDVIALIVGGFFGSLLRYGLGVGIPSVGSFPLSTVIINLTGCLFLGWFFTIAPLRKIPSHLRLGLGTGFTGAFTTFSTFSVQTLEALSFNRPGTAAAYALANVIGGLLMAGLGVRIAGKNRRRQGEGAA</sequence>
<dbReference type="RefSeq" id="WP_036622550.1">
    <property type="nucleotide sequence ID" value="NZ_JAKOBR010000091.1"/>
</dbReference>
<dbReference type="PANTHER" id="PTHR28259:SF1">
    <property type="entry name" value="FLUORIDE EXPORT PROTEIN 1-RELATED"/>
    <property type="match status" value="1"/>
</dbReference>
<dbReference type="HAMAP" id="MF_00454">
    <property type="entry name" value="FluC"/>
    <property type="match status" value="1"/>
</dbReference>
<dbReference type="PATRIC" id="fig|44252.3.peg.2633"/>
<feature type="transmembrane region" description="Helical" evidence="10">
    <location>
        <begin position="95"/>
        <end position="114"/>
    </location>
</feature>
<dbReference type="GO" id="GO:0046872">
    <property type="term" value="F:metal ion binding"/>
    <property type="evidence" value="ECO:0007669"/>
    <property type="project" value="UniProtKB-KW"/>
</dbReference>
<keyword evidence="3 10" id="KW-0812">Transmembrane</keyword>
<dbReference type="GO" id="GO:0062054">
    <property type="term" value="F:fluoride channel activity"/>
    <property type="evidence" value="ECO:0007669"/>
    <property type="project" value="UniProtKB-UniRule"/>
</dbReference>
<feature type="binding site" evidence="10">
    <location>
        <position position="71"/>
    </location>
    <ligand>
        <name>Na(+)</name>
        <dbReference type="ChEBI" id="CHEBI:29101"/>
        <note>structural</note>
    </ligand>
</feature>
<dbReference type="STRING" id="44252.DJ90_2706"/>
<dbReference type="OrthoDB" id="9799631at2"/>
<dbReference type="GO" id="GO:0005886">
    <property type="term" value="C:plasma membrane"/>
    <property type="evidence" value="ECO:0007669"/>
    <property type="project" value="UniProtKB-SubCell"/>
</dbReference>
<keyword evidence="10" id="KW-0813">Transport</keyword>
<evidence type="ECO:0000256" key="6">
    <source>
        <dbReference type="ARBA" id="ARBA00023303"/>
    </source>
</evidence>
<keyword evidence="10" id="KW-0406">Ion transport</keyword>
<dbReference type="EMBL" id="JMQA01000024">
    <property type="protein sequence ID" value="KFN08976.1"/>
    <property type="molecule type" value="Genomic_DNA"/>
</dbReference>
<comment type="catalytic activity">
    <reaction evidence="8">
        <text>fluoride(in) = fluoride(out)</text>
        <dbReference type="Rhea" id="RHEA:76159"/>
        <dbReference type="ChEBI" id="CHEBI:17051"/>
    </reaction>
    <physiologicalReaction direction="left-to-right" evidence="8">
        <dbReference type="Rhea" id="RHEA:76160"/>
    </physiologicalReaction>
</comment>
<keyword evidence="12" id="KW-1185">Reference proteome</keyword>
<comment type="subcellular location">
    <subcellularLocation>
        <location evidence="1 10">Cell membrane</location>
        <topology evidence="1 10">Multi-pass membrane protein</topology>
    </subcellularLocation>
</comment>
<gene>
    <name evidence="10" type="primary">fluC</name>
    <name evidence="10" type="synonym">crcB</name>
    <name evidence="11" type="ORF">DJ90_2706</name>
</gene>
<evidence type="ECO:0000256" key="10">
    <source>
        <dbReference type="HAMAP-Rule" id="MF_00454"/>
    </source>
</evidence>
<evidence type="ECO:0000313" key="12">
    <source>
        <dbReference type="Proteomes" id="UP000029278"/>
    </source>
</evidence>
<evidence type="ECO:0000256" key="4">
    <source>
        <dbReference type="ARBA" id="ARBA00022989"/>
    </source>
</evidence>
<proteinExistence type="inferred from homology"/>
<feature type="transmembrane region" description="Helical" evidence="10">
    <location>
        <begin position="31"/>
        <end position="51"/>
    </location>
</feature>
<comment type="caution">
    <text evidence="11">The sequence shown here is derived from an EMBL/GenBank/DDBJ whole genome shotgun (WGS) entry which is preliminary data.</text>
</comment>
<feature type="binding site" evidence="10">
    <location>
        <position position="74"/>
    </location>
    <ligand>
        <name>Na(+)</name>
        <dbReference type="ChEBI" id="CHEBI:29101"/>
        <note>structural</note>
    </ligand>
</feature>
<keyword evidence="10" id="KW-0915">Sodium</keyword>
<evidence type="ECO:0000256" key="1">
    <source>
        <dbReference type="ARBA" id="ARBA00004651"/>
    </source>
</evidence>
<comment type="function">
    <text evidence="9 10">Fluoride-specific ion channel. Important for reducing fluoride concentration in the cell, thus reducing its toxicity.</text>
</comment>
<comment type="activity regulation">
    <text evidence="10">Na(+) is not transported, but it plays an essential structural role and its presence is essential for fluoride channel function.</text>
</comment>
<comment type="similarity">
    <text evidence="7 10">Belongs to the fluoride channel Fluc/FEX (TC 1.A.43) family.</text>
</comment>
<dbReference type="NCBIfam" id="TIGR00494">
    <property type="entry name" value="crcB"/>
    <property type="match status" value="1"/>
</dbReference>
<dbReference type="Proteomes" id="UP000029278">
    <property type="component" value="Unassembled WGS sequence"/>
</dbReference>
<keyword evidence="6 10" id="KW-0407">Ion channel</keyword>
<evidence type="ECO:0000256" key="3">
    <source>
        <dbReference type="ARBA" id="ARBA00022692"/>
    </source>
</evidence>
<evidence type="ECO:0000313" key="11">
    <source>
        <dbReference type="EMBL" id="KFN08976.1"/>
    </source>
</evidence>
<evidence type="ECO:0000256" key="2">
    <source>
        <dbReference type="ARBA" id="ARBA00022475"/>
    </source>
</evidence>
<feature type="transmembrane region" description="Helical" evidence="10">
    <location>
        <begin position="63"/>
        <end position="83"/>
    </location>
</feature>
<name>A0A090ZXY5_PAEMA</name>